<feature type="domain" description="YhcG PDDEXK nuclease" evidence="1">
    <location>
        <begin position="179"/>
        <end position="332"/>
    </location>
</feature>
<dbReference type="InterPro" id="IPR011856">
    <property type="entry name" value="tRNA_endonuc-like_dom_sf"/>
</dbReference>
<keyword evidence="4" id="KW-1185">Reference proteome</keyword>
<evidence type="ECO:0000259" key="2">
    <source>
        <dbReference type="Pfam" id="PF17761"/>
    </source>
</evidence>
<dbReference type="PANTHER" id="PTHR30547:SF0">
    <property type="entry name" value="BLR8175 PROTEIN"/>
    <property type="match status" value="1"/>
</dbReference>
<evidence type="ECO:0000259" key="1">
    <source>
        <dbReference type="Pfam" id="PF06250"/>
    </source>
</evidence>
<organism evidence="3 4">
    <name type="scientific">Deinococcus antarcticus</name>
    <dbReference type="NCBI Taxonomy" id="1298767"/>
    <lineage>
        <taxon>Bacteria</taxon>
        <taxon>Thermotogati</taxon>
        <taxon>Deinococcota</taxon>
        <taxon>Deinococci</taxon>
        <taxon>Deinococcales</taxon>
        <taxon>Deinococcaceae</taxon>
        <taxon>Deinococcus</taxon>
    </lineage>
</organism>
<dbReference type="Pfam" id="PF06250">
    <property type="entry name" value="YhcG_C"/>
    <property type="match status" value="1"/>
</dbReference>
<accession>A0ABV8A9X3</accession>
<proteinExistence type="predicted"/>
<reference evidence="4" key="1">
    <citation type="journal article" date="2019" name="Int. J. Syst. Evol. Microbiol.">
        <title>The Global Catalogue of Microorganisms (GCM) 10K type strain sequencing project: providing services to taxonomists for standard genome sequencing and annotation.</title>
        <authorList>
            <consortium name="The Broad Institute Genomics Platform"/>
            <consortium name="The Broad Institute Genome Sequencing Center for Infectious Disease"/>
            <person name="Wu L."/>
            <person name="Ma J."/>
        </authorList>
    </citation>
    <scope>NUCLEOTIDE SEQUENCE [LARGE SCALE GENOMIC DNA]</scope>
    <source>
        <strain evidence="4">CCTCC AB 2013263</strain>
    </source>
</reference>
<comment type="caution">
    <text evidence="3">The sequence shown here is derived from an EMBL/GenBank/DDBJ whole genome shotgun (WGS) entry which is preliminary data.</text>
</comment>
<dbReference type="Proteomes" id="UP001595748">
    <property type="component" value="Unassembled WGS sequence"/>
</dbReference>
<dbReference type="Pfam" id="PF17761">
    <property type="entry name" value="DUF1016_N"/>
    <property type="match status" value="1"/>
</dbReference>
<dbReference type="InterPro" id="IPR009362">
    <property type="entry name" value="YhcG_C"/>
</dbReference>
<dbReference type="InterPro" id="IPR041527">
    <property type="entry name" value="YhcG_N"/>
</dbReference>
<evidence type="ECO:0000313" key="4">
    <source>
        <dbReference type="Proteomes" id="UP001595748"/>
    </source>
</evidence>
<name>A0ABV8A9X3_9DEIO</name>
<dbReference type="PANTHER" id="PTHR30547">
    <property type="entry name" value="UNCHARACTERIZED PROTEIN YHCG-RELATED"/>
    <property type="match status" value="1"/>
</dbReference>
<dbReference type="EMBL" id="JBHRZF010000203">
    <property type="protein sequence ID" value="MFC3862537.1"/>
    <property type="molecule type" value="Genomic_DNA"/>
</dbReference>
<protein>
    <submittedName>
        <fullName evidence="3">YhcG family protein</fullName>
    </submittedName>
</protein>
<dbReference type="InterPro" id="IPR053148">
    <property type="entry name" value="PD-DEXK-like_domain"/>
</dbReference>
<evidence type="ECO:0000313" key="3">
    <source>
        <dbReference type="EMBL" id="MFC3862537.1"/>
    </source>
</evidence>
<gene>
    <name evidence="3" type="ORF">ACFOPQ_17375</name>
</gene>
<feature type="domain" description="YhcG N-terminal" evidence="2">
    <location>
        <begin position="22"/>
        <end position="157"/>
    </location>
</feature>
<dbReference type="RefSeq" id="WP_380080494.1">
    <property type="nucleotide sequence ID" value="NZ_JBHRZF010000203.1"/>
</dbReference>
<dbReference type="Gene3D" id="3.40.1350.10">
    <property type="match status" value="1"/>
</dbReference>
<sequence length="351" mass="40061">MAVDRAGEVALPTDYAALLTDLKARIRSAQTQAALSVNRELVLLYWQIGQTILQKQREEGWGAKVIEQLSRDLRAEFPDMKGFSPRNLGYMRKFAETWTDSDFVQQVAAKLPWFHNCTLLDKLKDPSEREWYARATIQNGWSRNVLIHQIDSRLIDRQGQAASNFDRALPAPQSELARQLLKDPYDFDFLTLHDEALERDLEKGLLNHLRDFMLELGVGFAFVGSQYHLEVGGEDFYLDLLFYHLKLRCYVVVELKIGEFKPEYVGKMNFYLSAADDLLRHEQDGPSIGLLLCRTQNRVIAEYALRGVDKPLGVSTYQLAESLPAELKGSLPSVQELEQEMERMGSGQNGE</sequence>